<dbReference type="NCBIfam" id="TIGR01643">
    <property type="entry name" value="YD_repeat_2x"/>
    <property type="match status" value="9"/>
</dbReference>
<dbReference type="InterPro" id="IPR050708">
    <property type="entry name" value="T6SS_VgrG/RHS"/>
</dbReference>
<dbReference type="PANTHER" id="PTHR32305:SF15">
    <property type="entry name" value="PROTEIN RHSA-RELATED"/>
    <property type="match status" value="1"/>
</dbReference>
<evidence type="ECO:0000256" key="2">
    <source>
        <dbReference type="SAM" id="MobiDB-lite"/>
    </source>
</evidence>
<comment type="caution">
    <text evidence="5">The sequence shown here is derived from an EMBL/GenBank/DDBJ whole genome shotgun (WGS) entry which is preliminary data.</text>
</comment>
<feature type="domain" description="Teneurin-like YD-shell" evidence="4">
    <location>
        <begin position="24"/>
        <end position="159"/>
    </location>
</feature>
<feature type="domain" description="Teneurin-like YD-shell" evidence="4">
    <location>
        <begin position="476"/>
        <end position="753"/>
    </location>
</feature>
<dbReference type="RefSeq" id="WP_143488268.1">
    <property type="nucleotide sequence ID" value="NZ_VJOY01000006.1"/>
</dbReference>
<feature type="region of interest" description="Disordered" evidence="2">
    <location>
        <begin position="819"/>
        <end position="849"/>
    </location>
</feature>
<proteinExistence type="predicted"/>
<feature type="chain" id="PRO_5022212916" evidence="3">
    <location>
        <begin position="25"/>
        <end position="928"/>
    </location>
</feature>
<keyword evidence="3" id="KW-0732">Signal</keyword>
<evidence type="ECO:0000313" key="5">
    <source>
        <dbReference type="EMBL" id="TRX74966.1"/>
    </source>
</evidence>
<evidence type="ECO:0000256" key="1">
    <source>
        <dbReference type="ARBA" id="ARBA00022737"/>
    </source>
</evidence>
<dbReference type="Proteomes" id="UP000315235">
    <property type="component" value="Unassembled WGS sequence"/>
</dbReference>
<dbReference type="Pfam" id="PF25023">
    <property type="entry name" value="TEN_YD-shell"/>
    <property type="match status" value="2"/>
</dbReference>
<dbReference type="OrthoDB" id="9816400at2"/>
<dbReference type="NCBIfam" id="TIGR03696">
    <property type="entry name" value="Rhs_assc_core"/>
    <property type="match status" value="1"/>
</dbReference>
<accession>A0A553GZQ1</accession>
<dbReference type="InterPro" id="IPR022385">
    <property type="entry name" value="Rhs_assc_core"/>
</dbReference>
<feature type="compositionally biased region" description="Polar residues" evidence="2">
    <location>
        <begin position="828"/>
        <end position="847"/>
    </location>
</feature>
<dbReference type="AlphaFoldDB" id="A0A553GZQ1"/>
<sequence length="928" mass="101556">MSPRILRAGLGALALACALVTAHAAERSWSYTYTAQGQVETADGPRTDVQDITRYAYDAQGNLTQVTDALGHVTTLGDYDDRGKPGRLVDPNGVVSTLTYTGIDGWLASVTTAGSTTRFDYDAVGQITRLTRADGSWLAYTYDDARRLVAIANNLGERIEYDVDVMGKRTAQRMKDASGTLVQQQAWAYDELGRLLRSAGAGGQTHGYRYDLNDNPVGETDPKRFEHSQAFDPLDRLASHRDPLGGVTGFDYDAQDNLTQVRDPRGVTTRYEYDGLGNLTALVSPDSGTTRYLHDEAGNVLEKTDARGNLTQYRYDALNRLVEQHHPSNPALDVHYLYDLTDNGNKGIGHLTAVEDGSGRLDYRYDEHGRLVEQTRQLNVGGLLLQDRLGYAYDPVGQLVRIDYPDGLAVNYPRNAAGQVSGVTLSVDGGAPTVIARDIAYLPFGPLKHLAWGNGIALDRTYDQDYQLLRQQVGPWQSDYRHDAKGNIEQITSSLWGTLDYTYDALDRLTEERDGQRQRTYGYDAVGNRLDKTETVLATQAKARTAYRYASDSNRLTAIGSQAVTSDETGSLTQDRASRLLGYDEQGRLKQVNLNGQSVAEYRYNALGQRVAKLTAQGIHVYLYGAEGQLLGETRYDATGRKLRSQAYLWLDSIPLASRWASFNIHGMAVNPRLVYLHSDHLDTPRLATDTSAAPQIVWQWQSDAFGNGTPVAADGVQINLRFPGQYHDSESGLRYNYFRDYDPQTGRYVESDPIGLSGGLNTYGYALANPLRYSDPKGKNVIVVEALAVTAVTIIGAAIINNANNTAQQSGGIDPTVGGGAVPIGLSPTTAQGGASSSTETKTENCPKNCPPCRTASGIVPVGTLGYRPLDVIPDGQMQHGVYGSHHNMFVANQNPNNCQCFWQKQNYVLKPAQLPFGAVPVEPFIN</sequence>
<protein>
    <submittedName>
        <fullName evidence="5">RHS repeat protein</fullName>
    </submittedName>
</protein>
<name>A0A553GZQ1_9PSED</name>
<reference evidence="5 6" key="1">
    <citation type="submission" date="2019-07" db="EMBL/GenBank/DDBJ databases">
        <title>Pseudomonas mangiferae sp. nov., isolated from bark of mango tree in Thailand.</title>
        <authorList>
            <person name="Srisuk N."/>
            <person name="Anurat P."/>
        </authorList>
    </citation>
    <scope>NUCLEOTIDE SEQUENCE [LARGE SCALE GENOMIC DNA]</scope>
    <source>
        <strain evidence="5 6">DMKU_BBB3-04</strain>
    </source>
</reference>
<dbReference type="Pfam" id="PF05593">
    <property type="entry name" value="RHS_repeat"/>
    <property type="match status" value="4"/>
</dbReference>
<dbReference type="InterPro" id="IPR056823">
    <property type="entry name" value="TEN-like_YD-shell"/>
</dbReference>
<organism evidence="5 6">
    <name type="scientific">Pseudomonas mangiferae</name>
    <dbReference type="NCBI Taxonomy" id="2593654"/>
    <lineage>
        <taxon>Bacteria</taxon>
        <taxon>Pseudomonadati</taxon>
        <taxon>Pseudomonadota</taxon>
        <taxon>Gammaproteobacteria</taxon>
        <taxon>Pseudomonadales</taxon>
        <taxon>Pseudomonadaceae</taxon>
        <taxon>Pseudomonas</taxon>
    </lineage>
</organism>
<dbReference type="PANTHER" id="PTHR32305">
    <property type="match status" value="1"/>
</dbReference>
<gene>
    <name evidence="5" type="ORF">FM069_10590</name>
</gene>
<dbReference type="InterPro" id="IPR031325">
    <property type="entry name" value="RHS_repeat"/>
</dbReference>
<evidence type="ECO:0000256" key="3">
    <source>
        <dbReference type="SAM" id="SignalP"/>
    </source>
</evidence>
<keyword evidence="6" id="KW-1185">Reference proteome</keyword>
<dbReference type="InterPro" id="IPR006530">
    <property type="entry name" value="YD"/>
</dbReference>
<evidence type="ECO:0000259" key="4">
    <source>
        <dbReference type="Pfam" id="PF25023"/>
    </source>
</evidence>
<keyword evidence="1" id="KW-0677">Repeat</keyword>
<evidence type="ECO:0000313" key="6">
    <source>
        <dbReference type="Proteomes" id="UP000315235"/>
    </source>
</evidence>
<feature type="signal peptide" evidence="3">
    <location>
        <begin position="1"/>
        <end position="24"/>
    </location>
</feature>
<dbReference type="Gene3D" id="2.180.10.10">
    <property type="entry name" value="RHS repeat-associated core"/>
    <property type="match status" value="3"/>
</dbReference>
<dbReference type="EMBL" id="VJOY01000006">
    <property type="protein sequence ID" value="TRX74966.1"/>
    <property type="molecule type" value="Genomic_DNA"/>
</dbReference>